<evidence type="ECO:0000256" key="1">
    <source>
        <dbReference type="ARBA" id="ARBA00004123"/>
    </source>
</evidence>
<dbReference type="InterPro" id="IPR001471">
    <property type="entry name" value="AP2/ERF_dom"/>
</dbReference>
<evidence type="ECO:0000256" key="7">
    <source>
        <dbReference type="ARBA" id="ARBA00023163"/>
    </source>
</evidence>
<evidence type="ECO:0000256" key="9">
    <source>
        <dbReference type="ARBA" id="ARBA00024343"/>
    </source>
</evidence>
<dbReference type="EMBL" id="MNCJ02000325">
    <property type="protein sequence ID" value="KAF5784650.1"/>
    <property type="molecule type" value="Genomic_DNA"/>
</dbReference>
<dbReference type="Pfam" id="PF00847">
    <property type="entry name" value="AP2"/>
    <property type="match status" value="1"/>
</dbReference>
<dbReference type="PANTHER" id="PTHR31657:SF71">
    <property type="entry name" value="DNA-BINDING DOMAIN-CONTAINING PROTEIN-RELATED"/>
    <property type="match status" value="1"/>
</dbReference>
<gene>
    <name evidence="12" type="ORF">HannXRQ_Chr11g0327691</name>
    <name evidence="11" type="ORF">HanXRQr2_Chr10g0419371</name>
</gene>
<dbReference type="STRING" id="4232.A0A251T7S3"/>
<evidence type="ECO:0000313" key="13">
    <source>
        <dbReference type="Proteomes" id="UP000215914"/>
    </source>
</evidence>
<keyword evidence="6" id="KW-0010">Activator</keyword>
<dbReference type="GO" id="GO:0009873">
    <property type="term" value="P:ethylene-activated signaling pathway"/>
    <property type="evidence" value="ECO:0007669"/>
    <property type="project" value="UniProtKB-KW"/>
</dbReference>
<keyword evidence="7" id="KW-0804">Transcription</keyword>
<feature type="domain" description="AP2/ERF" evidence="10">
    <location>
        <begin position="148"/>
        <end position="205"/>
    </location>
</feature>
<dbReference type="CDD" id="cd00018">
    <property type="entry name" value="AP2"/>
    <property type="match status" value="1"/>
</dbReference>
<name>A0A251T7S3_HELAN</name>
<evidence type="ECO:0000256" key="4">
    <source>
        <dbReference type="ARBA" id="ARBA00023015"/>
    </source>
</evidence>
<dbReference type="InterPro" id="IPR036955">
    <property type="entry name" value="AP2/ERF_dom_sf"/>
</dbReference>
<dbReference type="PROSITE" id="PS51032">
    <property type="entry name" value="AP2_ERF"/>
    <property type="match status" value="1"/>
</dbReference>
<dbReference type="SUPFAM" id="SSF54171">
    <property type="entry name" value="DNA-binding domain"/>
    <property type="match status" value="1"/>
</dbReference>
<dbReference type="Proteomes" id="UP000215914">
    <property type="component" value="Chromosome 11"/>
</dbReference>
<dbReference type="InParanoid" id="A0A251T7S3"/>
<keyword evidence="5 12" id="KW-0238">DNA-binding</keyword>
<reference evidence="11 13" key="1">
    <citation type="journal article" date="2017" name="Nature">
        <title>The sunflower genome provides insights into oil metabolism, flowering and Asterid evolution.</title>
        <authorList>
            <person name="Badouin H."/>
            <person name="Gouzy J."/>
            <person name="Grassa C.J."/>
            <person name="Murat F."/>
            <person name="Staton S.E."/>
            <person name="Cottret L."/>
            <person name="Lelandais-Briere C."/>
            <person name="Owens G.L."/>
            <person name="Carrere S."/>
            <person name="Mayjonade B."/>
            <person name="Legrand L."/>
            <person name="Gill N."/>
            <person name="Kane N.C."/>
            <person name="Bowers J.E."/>
            <person name="Hubner S."/>
            <person name="Bellec A."/>
            <person name="Berard A."/>
            <person name="Berges H."/>
            <person name="Blanchet N."/>
            <person name="Boniface M.C."/>
            <person name="Brunel D."/>
            <person name="Catrice O."/>
            <person name="Chaidir N."/>
            <person name="Claudel C."/>
            <person name="Donnadieu C."/>
            <person name="Faraut T."/>
            <person name="Fievet G."/>
            <person name="Helmstetter N."/>
            <person name="King M."/>
            <person name="Knapp S.J."/>
            <person name="Lai Z."/>
            <person name="Le Paslier M.C."/>
            <person name="Lippi Y."/>
            <person name="Lorenzon L."/>
            <person name="Mandel J.R."/>
            <person name="Marage G."/>
            <person name="Marchand G."/>
            <person name="Marquand E."/>
            <person name="Bret-Mestries E."/>
            <person name="Morien E."/>
            <person name="Nambeesan S."/>
            <person name="Nguyen T."/>
            <person name="Pegot-Espagnet P."/>
            <person name="Pouilly N."/>
            <person name="Raftis F."/>
            <person name="Sallet E."/>
            <person name="Schiex T."/>
            <person name="Thomas J."/>
            <person name="Vandecasteele C."/>
            <person name="Vares D."/>
            <person name="Vear F."/>
            <person name="Vautrin S."/>
            <person name="Crespi M."/>
            <person name="Mangin B."/>
            <person name="Burke J.M."/>
            <person name="Salse J."/>
            <person name="Munos S."/>
            <person name="Vincourt P."/>
            <person name="Rieseberg L.H."/>
            <person name="Langlade N.B."/>
        </authorList>
    </citation>
    <scope>NUCLEOTIDE SEQUENCE [LARGE SCALE GENOMIC DNA]</scope>
    <source>
        <strain evidence="13">cv. SF193</strain>
        <tissue evidence="11">Leaves</tissue>
    </source>
</reference>
<dbReference type="SMART" id="SM00380">
    <property type="entry name" value="AP2"/>
    <property type="match status" value="1"/>
</dbReference>
<proteinExistence type="inferred from homology"/>
<dbReference type="InterPro" id="IPR016177">
    <property type="entry name" value="DNA-bd_dom_sf"/>
</dbReference>
<evidence type="ECO:0000313" key="11">
    <source>
        <dbReference type="EMBL" id="KAF5784650.1"/>
    </source>
</evidence>
<organism evidence="12 13">
    <name type="scientific">Helianthus annuus</name>
    <name type="common">Common sunflower</name>
    <dbReference type="NCBI Taxonomy" id="4232"/>
    <lineage>
        <taxon>Eukaryota</taxon>
        <taxon>Viridiplantae</taxon>
        <taxon>Streptophyta</taxon>
        <taxon>Embryophyta</taxon>
        <taxon>Tracheophyta</taxon>
        <taxon>Spermatophyta</taxon>
        <taxon>Magnoliopsida</taxon>
        <taxon>eudicotyledons</taxon>
        <taxon>Gunneridae</taxon>
        <taxon>Pentapetalae</taxon>
        <taxon>asterids</taxon>
        <taxon>campanulids</taxon>
        <taxon>Asterales</taxon>
        <taxon>Asteraceae</taxon>
        <taxon>Asteroideae</taxon>
        <taxon>Heliantheae alliance</taxon>
        <taxon>Heliantheae</taxon>
        <taxon>Helianthus</taxon>
    </lineage>
</organism>
<dbReference type="EMBL" id="CM007900">
    <property type="protein sequence ID" value="OTG07200.1"/>
    <property type="molecule type" value="Genomic_DNA"/>
</dbReference>
<protein>
    <submittedName>
        <fullName evidence="12">Putative DNA-binding domain-containing protein</fullName>
    </submittedName>
    <submittedName>
        <fullName evidence="11">Transcription factor AP2-EREBP family</fullName>
    </submittedName>
</protein>
<dbReference type="GO" id="GO:0043565">
    <property type="term" value="F:sequence-specific DNA binding"/>
    <property type="evidence" value="ECO:0000318"/>
    <property type="project" value="GO_Central"/>
</dbReference>
<dbReference type="GO" id="GO:0003700">
    <property type="term" value="F:DNA-binding transcription factor activity"/>
    <property type="evidence" value="ECO:0007669"/>
    <property type="project" value="InterPro"/>
</dbReference>
<dbReference type="GO" id="GO:0006952">
    <property type="term" value="P:defense response"/>
    <property type="evidence" value="ECO:0007669"/>
    <property type="project" value="UniProtKB-KW"/>
</dbReference>
<accession>A0A251T7S3</accession>
<reference evidence="12" key="2">
    <citation type="submission" date="2017-02" db="EMBL/GenBank/DDBJ databases">
        <title>Sunflower complete genome.</title>
        <authorList>
            <person name="Langlade N."/>
            <person name="Munos S."/>
        </authorList>
    </citation>
    <scope>NUCLEOTIDE SEQUENCE [LARGE SCALE GENOMIC DNA]</scope>
    <source>
        <tissue evidence="12">Leaves</tissue>
    </source>
</reference>
<dbReference type="OrthoDB" id="663856at2759"/>
<keyword evidence="13" id="KW-1185">Reference proteome</keyword>
<dbReference type="AlphaFoldDB" id="A0A251T7S3"/>
<evidence type="ECO:0000313" key="12">
    <source>
        <dbReference type="EMBL" id="OTG07200.1"/>
    </source>
</evidence>
<keyword evidence="4" id="KW-0805">Transcription regulation</keyword>
<evidence type="ECO:0000256" key="8">
    <source>
        <dbReference type="ARBA" id="ARBA00023242"/>
    </source>
</evidence>
<evidence type="ECO:0000256" key="5">
    <source>
        <dbReference type="ARBA" id="ARBA00023125"/>
    </source>
</evidence>
<dbReference type="PANTHER" id="PTHR31657">
    <property type="entry name" value="ETHYLENE-RESPONSIVE TRANSCRIPTION FACTOR ERF061"/>
    <property type="match status" value="1"/>
</dbReference>
<keyword evidence="2" id="KW-0936">Ethylene signaling pathway</keyword>
<evidence type="ECO:0000256" key="6">
    <source>
        <dbReference type="ARBA" id="ARBA00023159"/>
    </source>
</evidence>
<dbReference type="InterPro" id="IPR051758">
    <property type="entry name" value="ERF/AP2-like"/>
</dbReference>
<dbReference type="Gene3D" id="3.30.730.10">
    <property type="entry name" value="AP2/ERF domain"/>
    <property type="match status" value="1"/>
</dbReference>
<evidence type="ECO:0000256" key="2">
    <source>
        <dbReference type="ARBA" id="ARBA00022745"/>
    </source>
</evidence>
<dbReference type="PRINTS" id="PR00367">
    <property type="entry name" value="ETHRSPELEMNT"/>
</dbReference>
<reference evidence="11" key="3">
    <citation type="submission" date="2020-06" db="EMBL/GenBank/DDBJ databases">
        <title>Helianthus annuus Genome sequencing and assembly Release 2.</title>
        <authorList>
            <person name="Gouzy J."/>
            <person name="Langlade N."/>
            <person name="Munos S."/>
        </authorList>
    </citation>
    <scope>NUCLEOTIDE SEQUENCE</scope>
    <source>
        <tissue evidence="11">Leaves</tissue>
    </source>
</reference>
<dbReference type="GO" id="GO:0005634">
    <property type="term" value="C:nucleus"/>
    <property type="evidence" value="ECO:0000318"/>
    <property type="project" value="GO_Central"/>
</dbReference>
<dbReference type="FunFam" id="3.30.730.10:FF:000001">
    <property type="entry name" value="Ethylene-responsive transcription factor 2"/>
    <property type="match status" value="1"/>
</dbReference>
<dbReference type="Gramene" id="mRNA:HanXRQr2_Chr10g0419371">
    <property type="protein sequence ID" value="CDS:HanXRQr2_Chr10g0419371.1"/>
    <property type="gene ID" value="HanXRQr2_Chr10g0419371"/>
</dbReference>
<evidence type="ECO:0000259" key="10">
    <source>
        <dbReference type="PROSITE" id="PS51032"/>
    </source>
</evidence>
<keyword evidence="8" id="KW-0539">Nucleus</keyword>
<comment type="similarity">
    <text evidence="9">Belongs to the AP2/ERF transcription factor family. ERF subfamily.</text>
</comment>
<dbReference type="GO" id="GO:0000976">
    <property type="term" value="F:transcription cis-regulatory region binding"/>
    <property type="evidence" value="ECO:0007669"/>
    <property type="project" value="UniProtKB-ARBA"/>
</dbReference>
<comment type="subcellular location">
    <subcellularLocation>
        <location evidence="1">Nucleus</location>
    </subcellularLocation>
</comment>
<sequence length="316" mass="35055">MNFWNDIGFQQSTSGGELMDALVPFIKSASINSPNYQNTLPFSTPSTSYPCPFSSFPPPPISSSISTIHSQPGLYPDYTIQHQTGYGFGYGQPEVLTGSNPLPESQIYQTQPTHWPQNNLNFIDPDLIPESQSGSGSKLGSPPKPVKLYRGVRQRHWGKWVAEIRLPKSRTRLWLGTFDSAEEAALAYDKAAYKLRGEYARLNFPQLRLDSAQMTDYKPLHSSVVAKLQTVCQRLAEGKSVDGCKKSGSRRSAAKKVAAEPEVVKAEVINGEGSDNSSPSSELTFPEFTGDDNVWPEYFSLEECPSYEIEIDWNSI</sequence>
<keyword evidence="3" id="KW-0611">Plant defense</keyword>
<evidence type="ECO:0000256" key="3">
    <source>
        <dbReference type="ARBA" id="ARBA00022821"/>
    </source>
</evidence>